<reference evidence="1" key="1">
    <citation type="journal article" date="2020" name="Cell">
        <title>Large-Scale Comparative Analyses of Tick Genomes Elucidate Their Genetic Diversity and Vector Capacities.</title>
        <authorList>
            <consortium name="Tick Genome and Microbiome Consortium (TIGMIC)"/>
            <person name="Jia N."/>
            <person name="Wang J."/>
            <person name="Shi W."/>
            <person name="Du L."/>
            <person name="Sun Y."/>
            <person name="Zhan W."/>
            <person name="Jiang J.F."/>
            <person name="Wang Q."/>
            <person name="Zhang B."/>
            <person name="Ji P."/>
            <person name="Bell-Sakyi L."/>
            <person name="Cui X.M."/>
            <person name="Yuan T.T."/>
            <person name="Jiang B.G."/>
            <person name="Yang W.F."/>
            <person name="Lam T.T."/>
            <person name="Chang Q.C."/>
            <person name="Ding S.J."/>
            <person name="Wang X.J."/>
            <person name="Zhu J.G."/>
            <person name="Ruan X.D."/>
            <person name="Zhao L."/>
            <person name="Wei J.T."/>
            <person name="Ye R.Z."/>
            <person name="Que T.C."/>
            <person name="Du C.H."/>
            <person name="Zhou Y.H."/>
            <person name="Cheng J.X."/>
            <person name="Dai P.F."/>
            <person name="Guo W.B."/>
            <person name="Han X.H."/>
            <person name="Huang E.J."/>
            <person name="Li L.F."/>
            <person name="Wei W."/>
            <person name="Gao Y.C."/>
            <person name="Liu J.Z."/>
            <person name="Shao H.Z."/>
            <person name="Wang X."/>
            <person name="Wang C.C."/>
            <person name="Yang T.C."/>
            <person name="Huo Q.B."/>
            <person name="Li W."/>
            <person name="Chen H.Y."/>
            <person name="Chen S.E."/>
            <person name="Zhou L.G."/>
            <person name="Ni X.B."/>
            <person name="Tian J.H."/>
            <person name="Sheng Y."/>
            <person name="Liu T."/>
            <person name="Pan Y.S."/>
            <person name="Xia L.Y."/>
            <person name="Li J."/>
            <person name="Zhao F."/>
            <person name="Cao W.C."/>
        </authorList>
    </citation>
    <scope>NUCLEOTIDE SEQUENCE</scope>
    <source>
        <strain evidence="1">Rmic-2018</strain>
    </source>
</reference>
<evidence type="ECO:0000313" key="1">
    <source>
        <dbReference type="EMBL" id="KAH8037800.1"/>
    </source>
</evidence>
<accession>A0A9J6EUM2</accession>
<organism evidence="1 2">
    <name type="scientific">Rhipicephalus microplus</name>
    <name type="common">Cattle tick</name>
    <name type="synonym">Boophilus microplus</name>
    <dbReference type="NCBI Taxonomy" id="6941"/>
    <lineage>
        <taxon>Eukaryota</taxon>
        <taxon>Metazoa</taxon>
        <taxon>Ecdysozoa</taxon>
        <taxon>Arthropoda</taxon>
        <taxon>Chelicerata</taxon>
        <taxon>Arachnida</taxon>
        <taxon>Acari</taxon>
        <taxon>Parasitiformes</taxon>
        <taxon>Ixodida</taxon>
        <taxon>Ixodoidea</taxon>
        <taxon>Ixodidae</taxon>
        <taxon>Rhipicephalinae</taxon>
        <taxon>Rhipicephalus</taxon>
        <taxon>Boophilus</taxon>
    </lineage>
</organism>
<evidence type="ECO:0000313" key="2">
    <source>
        <dbReference type="Proteomes" id="UP000821866"/>
    </source>
</evidence>
<dbReference type="AlphaFoldDB" id="A0A9J6EUM2"/>
<gene>
    <name evidence="1" type="ORF">HPB51_017300</name>
</gene>
<name>A0A9J6EUM2_RHIMP</name>
<protein>
    <recommendedName>
        <fullName evidence="3">Tick transposon</fullName>
    </recommendedName>
</protein>
<proteinExistence type="predicted"/>
<comment type="caution">
    <text evidence="1">The sequence shown here is derived from an EMBL/GenBank/DDBJ whole genome shotgun (WGS) entry which is preliminary data.</text>
</comment>
<reference evidence="1" key="2">
    <citation type="submission" date="2021-09" db="EMBL/GenBank/DDBJ databases">
        <authorList>
            <person name="Jia N."/>
            <person name="Wang J."/>
            <person name="Shi W."/>
            <person name="Du L."/>
            <person name="Sun Y."/>
            <person name="Zhan W."/>
            <person name="Jiang J."/>
            <person name="Wang Q."/>
            <person name="Zhang B."/>
            <person name="Ji P."/>
            <person name="Sakyi L.B."/>
            <person name="Cui X."/>
            <person name="Yuan T."/>
            <person name="Jiang B."/>
            <person name="Yang W."/>
            <person name="Lam T.T.-Y."/>
            <person name="Chang Q."/>
            <person name="Ding S."/>
            <person name="Wang X."/>
            <person name="Zhu J."/>
            <person name="Ruan X."/>
            <person name="Zhao L."/>
            <person name="Wei J."/>
            <person name="Que T."/>
            <person name="Du C."/>
            <person name="Cheng J."/>
            <person name="Dai P."/>
            <person name="Han X."/>
            <person name="Huang E."/>
            <person name="Gao Y."/>
            <person name="Liu J."/>
            <person name="Shao H."/>
            <person name="Ye R."/>
            <person name="Li L."/>
            <person name="Wei W."/>
            <person name="Wang X."/>
            <person name="Wang C."/>
            <person name="Huo Q."/>
            <person name="Li W."/>
            <person name="Guo W."/>
            <person name="Chen H."/>
            <person name="Chen S."/>
            <person name="Zhou L."/>
            <person name="Zhou L."/>
            <person name="Ni X."/>
            <person name="Tian J."/>
            <person name="Zhou Y."/>
            <person name="Sheng Y."/>
            <person name="Liu T."/>
            <person name="Pan Y."/>
            <person name="Xia L."/>
            <person name="Li J."/>
            <person name="Zhao F."/>
            <person name="Cao W."/>
        </authorList>
    </citation>
    <scope>NUCLEOTIDE SEQUENCE</scope>
    <source>
        <strain evidence="1">Rmic-2018</strain>
        <tissue evidence="1">Larvae</tissue>
    </source>
</reference>
<dbReference type="EMBL" id="JABSTU010000002">
    <property type="protein sequence ID" value="KAH8037800.1"/>
    <property type="molecule type" value="Genomic_DNA"/>
</dbReference>
<evidence type="ECO:0008006" key="3">
    <source>
        <dbReference type="Google" id="ProtNLM"/>
    </source>
</evidence>
<sequence length="188" mass="21628">MFLKGVLPRSVLRMLGSSLQEDHGITWCPAHESVGRNERADRIARALTCRAVDMPTQTDYFTPTLPRDILESQRLAWQKMAPPQRKLTRRQSRDWRQIQTNTYRNIDTLSKVRSSQFADRGPWCGDAPILQHITWTCQQRPAEGNSPLTTRNEFKRSWEVRLTQQDLGSQRVILDQAERAAQASGALE</sequence>
<dbReference type="Proteomes" id="UP000821866">
    <property type="component" value="Chromosome 10"/>
</dbReference>
<keyword evidence="2" id="KW-1185">Reference proteome</keyword>